<dbReference type="EMBL" id="CAJHUB010000673">
    <property type="protein sequence ID" value="CAD7674943.1"/>
    <property type="molecule type" value="Genomic_DNA"/>
</dbReference>
<accession>A0A811YF71</accession>
<dbReference type="AlphaFoldDB" id="A0A811YF71"/>
<sequence>MWNHSKKFSGSSTIEQGDEENVGSRVYGPRTRGQIRGRPGGAGEAVSLQGRRARGSRCWDSAPSVPLAPATRSWRGRQGTLRLPEEDQIRMQSELRRWPGLCRQRKQPRSGAALGALPVGRESAGGGDARTCPESGRAGGGRWAGSGTVSPMGKRDPASSLAAFPVSEVSAPVRRRQRSPEGERMAVGKLGTRARSGSELPELWRGRGRGRPRPSSLFPPTRRRALGTRAALAPARWSASPEGVVSVRSGADRAAARAGGEGSPGPPAPLPVSALPPAPPSLFSLAPSPGWRDRRGLALDLRGAPRVFNDSLKEAVGKVERDEADVGRVSLLCKSRKGSWEPCGWPQAPAPRRQQVGGGAAAASPIPLPSLARCALAAGAERVRGLAVPPPPCSLTCRLRSALGGPRHGLLGGAPAARPALPPPRTPGSGGQCGGGGRGTAPRALLRDARPPRPPAGPPSLPPGPARHSARG</sequence>
<feature type="compositionally biased region" description="Gly residues" evidence="1">
    <location>
        <begin position="428"/>
        <end position="439"/>
    </location>
</feature>
<organism evidence="2 3">
    <name type="scientific">Nyctereutes procyonoides</name>
    <name type="common">Raccoon dog</name>
    <name type="synonym">Canis procyonoides</name>
    <dbReference type="NCBI Taxonomy" id="34880"/>
    <lineage>
        <taxon>Eukaryota</taxon>
        <taxon>Metazoa</taxon>
        <taxon>Chordata</taxon>
        <taxon>Craniata</taxon>
        <taxon>Vertebrata</taxon>
        <taxon>Euteleostomi</taxon>
        <taxon>Mammalia</taxon>
        <taxon>Eutheria</taxon>
        <taxon>Laurasiatheria</taxon>
        <taxon>Carnivora</taxon>
        <taxon>Caniformia</taxon>
        <taxon>Canidae</taxon>
        <taxon>Nyctereutes</taxon>
    </lineage>
</organism>
<feature type="compositionally biased region" description="Pro residues" evidence="1">
    <location>
        <begin position="452"/>
        <end position="465"/>
    </location>
</feature>
<feature type="compositionally biased region" description="Pro residues" evidence="1">
    <location>
        <begin position="264"/>
        <end position="275"/>
    </location>
</feature>
<name>A0A811YF71_NYCPR</name>
<feature type="region of interest" description="Disordered" evidence="1">
    <location>
        <begin position="408"/>
        <end position="472"/>
    </location>
</feature>
<keyword evidence="3" id="KW-1185">Reference proteome</keyword>
<feature type="region of interest" description="Disordered" evidence="1">
    <location>
        <begin position="100"/>
        <end position="275"/>
    </location>
</feature>
<evidence type="ECO:0000256" key="1">
    <source>
        <dbReference type="SAM" id="MobiDB-lite"/>
    </source>
</evidence>
<reference evidence="2" key="1">
    <citation type="submission" date="2020-12" db="EMBL/GenBank/DDBJ databases">
        <authorList>
            <consortium name="Molecular Ecology Group"/>
        </authorList>
    </citation>
    <scope>NUCLEOTIDE SEQUENCE</scope>
    <source>
        <strain evidence="2">TBG_1078</strain>
    </source>
</reference>
<evidence type="ECO:0000313" key="2">
    <source>
        <dbReference type="EMBL" id="CAD7674943.1"/>
    </source>
</evidence>
<feature type="compositionally biased region" description="Low complexity" evidence="1">
    <location>
        <begin position="227"/>
        <end position="236"/>
    </location>
</feature>
<proteinExistence type="predicted"/>
<protein>
    <submittedName>
        <fullName evidence="2">(raccoon dog) hypothetical protein</fullName>
    </submittedName>
</protein>
<feature type="region of interest" description="Disordered" evidence="1">
    <location>
        <begin position="342"/>
        <end position="361"/>
    </location>
</feature>
<dbReference type="Proteomes" id="UP000645828">
    <property type="component" value="Unassembled WGS sequence"/>
</dbReference>
<feature type="region of interest" description="Disordered" evidence="1">
    <location>
        <begin position="1"/>
        <end position="80"/>
    </location>
</feature>
<comment type="caution">
    <text evidence="2">The sequence shown here is derived from an EMBL/GenBank/DDBJ whole genome shotgun (WGS) entry which is preliminary data.</text>
</comment>
<gene>
    <name evidence="2" type="ORF">NYPRO_LOCUS7738</name>
</gene>
<evidence type="ECO:0000313" key="3">
    <source>
        <dbReference type="Proteomes" id="UP000645828"/>
    </source>
</evidence>